<evidence type="ECO:0008006" key="3">
    <source>
        <dbReference type="Google" id="ProtNLM"/>
    </source>
</evidence>
<evidence type="ECO:0000313" key="2">
    <source>
        <dbReference type="Proteomes" id="UP000094197"/>
    </source>
</evidence>
<proteinExistence type="predicted"/>
<sequence>MKQKILIFFGVVLLSSCVGIVNPPEIIRDSISIPKGKPLRLEFTGFTFYTSEMNHIKKNLQEKGYREDEKSDVLLEIILEEKEAEYEHRGLHFLNLLASFLTLGVVPYHIRSEHILMYRVSESGKPSKESVHELLLDQWRGWILIPFSPFYWPSSSFEKSLINSLEEFEKQK</sequence>
<accession>A0A1D7UT76</accession>
<keyword evidence="2" id="KW-1185">Reference proteome</keyword>
<reference evidence="1 2" key="1">
    <citation type="submission" date="2016-04" db="EMBL/GenBank/DDBJ databases">
        <title>Complete genome seqeunce of Leptospira alstonii serovar Room22.</title>
        <authorList>
            <person name="Nally J.E."/>
            <person name="Bayles D.O."/>
            <person name="Hurley D."/>
            <person name="Fanning S."/>
            <person name="McMahon B.J."/>
            <person name="Arent Z."/>
        </authorList>
    </citation>
    <scope>NUCLEOTIDE SEQUENCE [LARGE SCALE GENOMIC DNA]</scope>
    <source>
        <strain evidence="1 2">GWTS #1</strain>
    </source>
</reference>
<dbReference type="AlphaFoldDB" id="A0A1D7UT76"/>
<gene>
    <name evidence="1" type="ORF">A0128_01965</name>
</gene>
<dbReference type="Proteomes" id="UP000094197">
    <property type="component" value="Chromosome 1"/>
</dbReference>
<organism evidence="1 2">
    <name type="scientific">Leptospira tipperaryensis</name>
    <dbReference type="NCBI Taxonomy" id="2564040"/>
    <lineage>
        <taxon>Bacteria</taxon>
        <taxon>Pseudomonadati</taxon>
        <taxon>Spirochaetota</taxon>
        <taxon>Spirochaetia</taxon>
        <taxon>Leptospirales</taxon>
        <taxon>Leptospiraceae</taxon>
        <taxon>Leptospira</taxon>
    </lineage>
</organism>
<dbReference type="RefSeq" id="WP_069605992.1">
    <property type="nucleotide sequence ID" value="NZ_CP015217.1"/>
</dbReference>
<protein>
    <recommendedName>
        <fullName evidence="3">Lipoprotein</fullName>
    </recommendedName>
</protein>
<dbReference type="KEGG" id="laj:A0128_01965"/>
<dbReference type="EMBL" id="CP015217">
    <property type="protein sequence ID" value="AOP32743.1"/>
    <property type="molecule type" value="Genomic_DNA"/>
</dbReference>
<dbReference type="PROSITE" id="PS51257">
    <property type="entry name" value="PROKAR_LIPOPROTEIN"/>
    <property type="match status" value="1"/>
</dbReference>
<name>A0A1D7UT76_9LEPT</name>
<evidence type="ECO:0000313" key="1">
    <source>
        <dbReference type="EMBL" id="AOP32743.1"/>
    </source>
</evidence>
<dbReference type="OrthoDB" id="341935at2"/>